<dbReference type="CDD" id="cd00452">
    <property type="entry name" value="KDPG_aldolase"/>
    <property type="match status" value="1"/>
</dbReference>
<sequence length="211" mass="22455">MNNVEALQKQQLVAVIREASEDNIIDIVSALSKGGIHAVEITAETRGVSKLIDLVVTHFGRDVYVGAGTVLDGETARSVIMAGASFVVSPTVNSDTIRMTKRYGVISIPGALTPTEILTAYESGADMVKIFPANVFGPGYVKSLKGPFPTIPFMVTGGIHLDNVAEYSAKGGVVIGIGSNLVNPNHLHNEEDFAALTKEARRYVEALKKES</sequence>
<evidence type="ECO:0000256" key="3">
    <source>
        <dbReference type="ARBA" id="ARBA00011233"/>
    </source>
</evidence>
<accession>A0A1D7QRJ9</accession>
<dbReference type="InterPro" id="IPR013785">
    <property type="entry name" value="Aldolase_TIM"/>
</dbReference>
<dbReference type="EC" id="4.1.2.14" evidence="6"/>
<dbReference type="AlphaFoldDB" id="A0A1D7QRJ9"/>
<keyword evidence="4 6" id="KW-0456">Lyase</keyword>
<dbReference type="Gene3D" id="3.20.20.70">
    <property type="entry name" value="Aldolase class I"/>
    <property type="match status" value="1"/>
</dbReference>
<dbReference type="PANTHER" id="PTHR30246:SF1">
    <property type="entry name" value="2-DEHYDRO-3-DEOXY-6-PHOSPHOGALACTONATE ALDOLASE-RELATED"/>
    <property type="match status" value="1"/>
</dbReference>
<dbReference type="InterPro" id="IPR000887">
    <property type="entry name" value="Aldlse_KDPG_KHG"/>
</dbReference>
<keyword evidence="7" id="KW-1185">Reference proteome</keyword>
<gene>
    <name evidence="6" type="primary">kdgA</name>
    <name evidence="6" type="ORF">BBEV_0243</name>
</gene>
<dbReference type="Proteomes" id="UP000094463">
    <property type="component" value="Chromosome"/>
</dbReference>
<dbReference type="OrthoDB" id="9802667at2"/>
<comment type="similarity">
    <text evidence="2">Belongs to the KHG/KDPG aldolase family.</text>
</comment>
<dbReference type="GO" id="GO:0008700">
    <property type="term" value="F:(R,S)-4-hydroxy-2-oxoglutarate aldolase activity"/>
    <property type="evidence" value="ECO:0007669"/>
    <property type="project" value="UniProtKB-EC"/>
</dbReference>
<evidence type="ECO:0000256" key="2">
    <source>
        <dbReference type="ARBA" id="ARBA00006906"/>
    </source>
</evidence>
<dbReference type="STRING" id="632773.BBEV_0243"/>
<keyword evidence="5" id="KW-0119">Carbohydrate metabolism</keyword>
<dbReference type="SUPFAM" id="SSF51569">
    <property type="entry name" value="Aldolase"/>
    <property type="match status" value="1"/>
</dbReference>
<organism evidence="6 7">
    <name type="scientific">Salisediminibacterium beveridgei</name>
    <dbReference type="NCBI Taxonomy" id="632773"/>
    <lineage>
        <taxon>Bacteria</taxon>
        <taxon>Bacillati</taxon>
        <taxon>Bacillota</taxon>
        <taxon>Bacilli</taxon>
        <taxon>Bacillales</taxon>
        <taxon>Bacillaceae</taxon>
        <taxon>Salisediminibacterium</taxon>
    </lineage>
</organism>
<dbReference type="NCBIfam" id="TIGR01182">
    <property type="entry name" value="eda"/>
    <property type="match status" value="1"/>
</dbReference>
<evidence type="ECO:0000256" key="1">
    <source>
        <dbReference type="ARBA" id="ARBA00004761"/>
    </source>
</evidence>
<dbReference type="Pfam" id="PF01081">
    <property type="entry name" value="Aldolase"/>
    <property type="match status" value="1"/>
</dbReference>
<protein>
    <submittedName>
        <fullName evidence="6">4-Hydroxy-2-oxoglutarate aldolase / 2-dehydro-3-deoxyphosphogluconate aldolase</fullName>
        <ecNumber evidence="6">4.1.2.14</ecNumber>
        <ecNumber evidence="6">4.1.3.16</ecNumber>
    </submittedName>
</protein>
<evidence type="ECO:0000256" key="4">
    <source>
        <dbReference type="ARBA" id="ARBA00023239"/>
    </source>
</evidence>
<dbReference type="EC" id="4.1.3.16" evidence="6"/>
<dbReference type="PATRIC" id="fig|632773.3.peg.261"/>
<proteinExistence type="inferred from homology"/>
<dbReference type="KEGG" id="bbev:BBEV_0243"/>
<reference evidence="6 7" key="1">
    <citation type="submission" date="2015-08" db="EMBL/GenBank/DDBJ databases">
        <title>The complete genome sequence of Bacillus beveridgei MLTeJB.</title>
        <authorList>
            <person name="Hanson T.E."/>
            <person name="Mesa C."/>
            <person name="Basesman S.M."/>
            <person name="Oremland R.S."/>
        </authorList>
    </citation>
    <scope>NUCLEOTIDE SEQUENCE [LARGE SCALE GENOMIC DNA]</scope>
    <source>
        <strain evidence="6 7">MLTeJB</strain>
    </source>
</reference>
<dbReference type="EMBL" id="CP012502">
    <property type="protein sequence ID" value="AOM81637.1"/>
    <property type="molecule type" value="Genomic_DNA"/>
</dbReference>
<comment type="subunit">
    <text evidence="3">Homotrimer.</text>
</comment>
<evidence type="ECO:0000313" key="7">
    <source>
        <dbReference type="Proteomes" id="UP000094463"/>
    </source>
</evidence>
<dbReference type="RefSeq" id="WP_069363793.1">
    <property type="nucleotide sequence ID" value="NZ_CP012502.1"/>
</dbReference>
<dbReference type="GO" id="GO:0008675">
    <property type="term" value="F:2-dehydro-3-deoxy-phosphogluconate aldolase activity"/>
    <property type="evidence" value="ECO:0007669"/>
    <property type="project" value="UniProtKB-EC"/>
</dbReference>
<name>A0A1D7QRJ9_9BACI</name>
<comment type="pathway">
    <text evidence="1">Carbohydrate acid metabolism.</text>
</comment>
<evidence type="ECO:0000256" key="5">
    <source>
        <dbReference type="ARBA" id="ARBA00023277"/>
    </source>
</evidence>
<dbReference type="PANTHER" id="PTHR30246">
    <property type="entry name" value="2-KETO-3-DEOXY-6-PHOSPHOGLUCONATE ALDOLASE"/>
    <property type="match status" value="1"/>
</dbReference>
<evidence type="ECO:0000313" key="6">
    <source>
        <dbReference type="EMBL" id="AOM81637.1"/>
    </source>
</evidence>